<evidence type="ECO:0000313" key="4">
    <source>
        <dbReference type="EMBL" id="MCD2195934.1"/>
    </source>
</evidence>
<evidence type="ECO:0000256" key="1">
    <source>
        <dbReference type="ARBA" id="ARBA00004613"/>
    </source>
</evidence>
<dbReference type="PANTHER" id="PTHR34216">
    <property type="match status" value="1"/>
</dbReference>
<feature type="domain" description="NodB homology" evidence="3">
    <location>
        <begin position="55"/>
        <end position="246"/>
    </location>
</feature>
<dbReference type="InterPro" id="IPR051398">
    <property type="entry name" value="Polysacch_Deacetylase"/>
</dbReference>
<dbReference type="EMBL" id="JAJNDB010000005">
    <property type="protein sequence ID" value="MCD2195934.1"/>
    <property type="molecule type" value="Genomic_DNA"/>
</dbReference>
<evidence type="ECO:0000259" key="3">
    <source>
        <dbReference type="PROSITE" id="PS51677"/>
    </source>
</evidence>
<reference evidence="4 5" key="1">
    <citation type="submission" date="2021-11" db="EMBL/GenBank/DDBJ databases">
        <title>Draft genome sequence of Actinomycetospora sp. SF1 isolated from the rhizosphere soil.</title>
        <authorList>
            <person name="Duangmal K."/>
            <person name="Chantavorakit T."/>
        </authorList>
    </citation>
    <scope>NUCLEOTIDE SEQUENCE [LARGE SCALE GENOMIC DNA]</scope>
    <source>
        <strain evidence="4 5">TBRC 5722</strain>
    </source>
</reference>
<proteinExistence type="predicted"/>
<keyword evidence="5" id="KW-1185">Reference proteome</keyword>
<protein>
    <submittedName>
        <fullName evidence="4">Polysaccharide deacetylase family protein</fullName>
    </submittedName>
</protein>
<evidence type="ECO:0000256" key="2">
    <source>
        <dbReference type="ARBA" id="ARBA00022729"/>
    </source>
</evidence>
<accession>A0ABS8PCQ3</accession>
<dbReference type="Proteomes" id="UP001199469">
    <property type="component" value="Unassembled WGS sequence"/>
</dbReference>
<gene>
    <name evidence="4" type="ORF">LQ327_21425</name>
</gene>
<dbReference type="CDD" id="cd10918">
    <property type="entry name" value="CE4_NodB_like_5s_6s"/>
    <property type="match status" value="1"/>
</dbReference>
<comment type="subcellular location">
    <subcellularLocation>
        <location evidence="1">Secreted</location>
    </subcellularLocation>
</comment>
<dbReference type="Pfam" id="PF01522">
    <property type="entry name" value="Polysacc_deac_1"/>
    <property type="match status" value="1"/>
</dbReference>
<dbReference type="RefSeq" id="WP_230738235.1">
    <property type="nucleotide sequence ID" value="NZ_JAJNDB010000005.1"/>
</dbReference>
<evidence type="ECO:0000313" key="5">
    <source>
        <dbReference type="Proteomes" id="UP001199469"/>
    </source>
</evidence>
<dbReference type="InterPro" id="IPR002509">
    <property type="entry name" value="NODB_dom"/>
</dbReference>
<name>A0ABS8PCQ3_9PSEU</name>
<dbReference type="PROSITE" id="PS51677">
    <property type="entry name" value="NODB"/>
    <property type="match status" value="1"/>
</dbReference>
<dbReference type="SUPFAM" id="SSF88713">
    <property type="entry name" value="Glycoside hydrolase/deacetylase"/>
    <property type="match status" value="1"/>
</dbReference>
<organism evidence="4 5">
    <name type="scientific">Actinomycetospora endophytica</name>
    <dbReference type="NCBI Taxonomy" id="2291215"/>
    <lineage>
        <taxon>Bacteria</taxon>
        <taxon>Bacillati</taxon>
        <taxon>Actinomycetota</taxon>
        <taxon>Actinomycetes</taxon>
        <taxon>Pseudonocardiales</taxon>
        <taxon>Pseudonocardiaceae</taxon>
        <taxon>Actinomycetospora</taxon>
    </lineage>
</organism>
<comment type="caution">
    <text evidence="4">The sequence shown here is derived from an EMBL/GenBank/DDBJ whole genome shotgun (WGS) entry which is preliminary data.</text>
</comment>
<dbReference type="InterPro" id="IPR011330">
    <property type="entry name" value="Glyco_hydro/deAcase_b/a-brl"/>
</dbReference>
<dbReference type="PANTHER" id="PTHR34216:SF3">
    <property type="entry name" value="POLY-BETA-1,6-N-ACETYL-D-GLUCOSAMINE N-DEACETYLASE"/>
    <property type="match status" value="1"/>
</dbReference>
<dbReference type="Gene3D" id="3.20.20.370">
    <property type="entry name" value="Glycoside hydrolase/deacetylase"/>
    <property type="match status" value="1"/>
</dbReference>
<sequence length="246" mass="26615">MWPWILMYHSVAAYERDPYLVTVRPEHLDAQLWWMRRRGLVGVGLGELLSTRRRGMVALTFDDGYRDFAEEAVPLLRRHGFRATVFVIAGLPGGHNRWDPDGEHKDLMTADEVRAVADAGMEIGAHGMTHVRLGAGADLDEEVAGSRAALTRVVGRPIPGFCYPYGAHDDAAVLAVRRAGFGYACATGRPARPGRFALPRTYVGDVDGALRLEAKRARHLVAEARGAVGTARSVPARTPAGAAGPG</sequence>
<keyword evidence="2" id="KW-0732">Signal</keyword>